<accession>A0A0P8X3T0</accession>
<feature type="domain" description="Dermonecrotic toxin N-terminal" evidence="2">
    <location>
        <begin position="37"/>
        <end position="325"/>
    </location>
</feature>
<evidence type="ECO:0000256" key="1">
    <source>
        <dbReference type="SAM" id="MobiDB-lite"/>
    </source>
</evidence>
<organism evidence="3 4">
    <name type="scientific">Pseudomonas fluorescens</name>
    <dbReference type="NCBI Taxonomy" id="294"/>
    <lineage>
        <taxon>Bacteria</taxon>
        <taxon>Pseudomonadati</taxon>
        <taxon>Pseudomonadota</taxon>
        <taxon>Gammaproteobacteria</taxon>
        <taxon>Pseudomonadales</taxon>
        <taxon>Pseudomonadaceae</taxon>
        <taxon>Pseudomonas</taxon>
    </lineage>
</organism>
<proteinExistence type="predicted"/>
<reference evidence="3 4" key="1">
    <citation type="submission" date="2015-09" db="EMBL/GenBank/DDBJ databases">
        <authorList>
            <person name="Jackson K.R."/>
            <person name="Lunt B.L."/>
            <person name="Fisher J.N.B."/>
            <person name="Gardner A.V."/>
            <person name="Bailey M.E."/>
            <person name="Deus L.M."/>
            <person name="Earl A.S."/>
            <person name="Gibby P.D."/>
            <person name="Hartmann K.A."/>
            <person name="Liu J.E."/>
            <person name="Manci A.M."/>
            <person name="Nielsen D.A."/>
            <person name="Solomon M.B."/>
            <person name="Breakwell D.P."/>
            <person name="Burnett S.H."/>
            <person name="Grose J.H."/>
        </authorList>
    </citation>
    <scope>NUCLEOTIDE SEQUENCE [LARGE SCALE GENOMIC DNA]</scope>
    <source>
        <strain evidence="3 4">S613</strain>
    </source>
</reference>
<dbReference type="Pfam" id="PF20178">
    <property type="entry name" value="ToxA_N"/>
    <property type="match status" value="1"/>
</dbReference>
<evidence type="ECO:0000259" key="2">
    <source>
        <dbReference type="Pfam" id="PF20178"/>
    </source>
</evidence>
<dbReference type="Proteomes" id="UP000050349">
    <property type="component" value="Unassembled WGS sequence"/>
</dbReference>
<dbReference type="EMBL" id="LJXB01000066">
    <property type="protein sequence ID" value="KPU60637.1"/>
    <property type="molecule type" value="Genomic_DNA"/>
</dbReference>
<feature type="compositionally biased region" description="Basic and acidic residues" evidence="1">
    <location>
        <begin position="502"/>
        <end position="514"/>
    </location>
</feature>
<evidence type="ECO:0000313" key="3">
    <source>
        <dbReference type="EMBL" id="KPU60637.1"/>
    </source>
</evidence>
<gene>
    <name evidence="3" type="ORF">AN403_4406</name>
</gene>
<comment type="caution">
    <text evidence="3">The sequence shown here is derived from an EMBL/GenBank/DDBJ whole genome shotgun (WGS) entry which is preliminary data.</text>
</comment>
<evidence type="ECO:0000313" key="4">
    <source>
        <dbReference type="Proteomes" id="UP000050349"/>
    </source>
</evidence>
<protein>
    <recommendedName>
        <fullName evidence="2">Dermonecrotic toxin N-terminal domain-containing protein</fullName>
    </recommendedName>
</protein>
<feature type="region of interest" description="Disordered" evidence="1">
    <location>
        <begin position="498"/>
        <end position="521"/>
    </location>
</feature>
<sequence>MNDPLRDHDSPPHPALPLRDELKTAVATALPQTPEQFGAQLIREKWGQDINPDSALLVTLDYDTDASAGRDAIHQGRVNNSRTLVQALLSNYQTVADGRFGETAFGLYTPPDIGPDIHVVGPVDDAAAKAVDYYHDYEGIYRSTTPQAYGPSTQIALRPADFKKWVWELDLQSRYQAYLDQAWPSAERIVRAEPYALRTSVKTAFVMSACLQHQEGSLSQAGLALAMQAAGLPAEQTWEALAIAQLQAPTRVGTQIETGRLTIYRYTSSDIWFFRQRSSARVLLYIPANSSPLHEFADIRHMRDWVVAQGRNRDTQQALASHFAEGDRDDGTFHAGVLTALEGLAAYPNEHRLKKSAGFFNDDGFWDPQDYIDFERSSAATDPFAQLVLTMRQAAMASVKTIRDDAQVNRDNLSAVVEPLVRWINQFGPLALFVPGGEGLLVLAGIIDAGYGLDQAVNGKTPEQRSEGITRTVFGLLNALPLAGAGVALKGEGSSAKALGETLHESGEPVREPGAHPLPDVTIRPVPVPATPVTRLELMRGVCAPLAAFSDEVLAQIGKVSVVDDDMLRLMQAGRAPTPLLADTIERFRIDQEVSVLGDSLGARTELFNQRYQALQQSEHEWVRLFQQQYPGLPKAAVEQMLDRHGIDFKAQLDVVEAKRSFKQLDSKASQYQKHVRLNRAYEGLYLRSVANPESDILAMHSLKNLPGWPRSLRIEVFDGSPSGRVLDRGGPLEAPDCRRLIKVGEHYQPYGFSTRPFVGTPFHEAIVGVLSEEERAALQLSSNDPVAGLKLGVSEYALSRPELVLGLDRVDSGLPFEALGLRGGGYPDTPREGALTQAMMRMQLKEIYPEFSDDEADGALRQLGSGAQAYIDSSRLQLQQLYTDLQGWLDQVAVDIDNMDVPFLQMGDPGTEGLTPAQIELRNTELLQDVMAYEGESRYELGEELVAIWQKRAPQHNSHYSGDHRGGFTIDMSHEDYHRLPVLNVRFNDVVELNLKNFHLTEPGTLNGFLECFPDLRRLNMEGTDLRLTNIEGQMESALPSTIPQLQHLVSLNLRSTHLTFKENTAAQLSQLVNLQSLDLSENPLGVPPRWCWE</sequence>
<dbReference type="Gene3D" id="3.80.10.10">
    <property type="entry name" value="Ribonuclease Inhibitor"/>
    <property type="match status" value="1"/>
</dbReference>
<dbReference type="SUPFAM" id="SSF52058">
    <property type="entry name" value="L domain-like"/>
    <property type="match status" value="1"/>
</dbReference>
<name>A0A0P8X3T0_PSEFL</name>
<dbReference type="InterPro" id="IPR046673">
    <property type="entry name" value="ToxA_N"/>
</dbReference>
<dbReference type="PATRIC" id="fig|294.162.peg.1646"/>
<dbReference type="InterPro" id="IPR032675">
    <property type="entry name" value="LRR_dom_sf"/>
</dbReference>
<dbReference type="AlphaFoldDB" id="A0A0P8X3T0"/>